<dbReference type="RefSeq" id="WP_131330345.1">
    <property type="nucleotide sequence ID" value="NZ_CP044016.1"/>
</dbReference>
<name>A0A5P2G6I1_9BACT</name>
<dbReference type="OrthoDB" id="648566at2"/>
<feature type="domain" description="DUF1835" evidence="1">
    <location>
        <begin position="2"/>
        <end position="123"/>
    </location>
</feature>
<dbReference type="InterPro" id="IPR022123">
    <property type="entry name" value="DUF3658"/>
</dbReference>
<dbReference type="Proteomes" id="UP000292424">
    <property type="component" value="Chromosome"/>
</dbReference>
<dbReference type="Pfam" id="PF12395">
    <property type="entry name" value="DUF3658"/>
    <property type="match status" value="1"/>
</dbReference>
<proteinExistence type="predicted"/>
<accession>A0A5P2G6I1</accession>
<evidence type="ECO:0000313" key="3">
    <source>
        <dbReference type="EMBL" id="QES89400.1"/>
    </source>
</evidence>
<dbReference type="Pfam" id="PF08874">
    <property type="entry name" value="DUF1835"/>
    <property type="match status" value="1"/>
</dbReference>
<keyword evidence="4" id="KW-1185">Reference proteome</keyword>
<dbReference type="InterPro" id="IPR014973">
    <property type="entry name" value="DUF1835"/>
</dbReference>
<feature type="domain" description="DUF3658" evidence="2">
    <location>
        <begin position="157"/>
        <end position="253"/>
    </location>
</feature>
<sequence length="280" mass="32318">MIHIVFEPSGAEVLKKSITLDESLDGEILVIKDDFAAGPVANIYDAEGFQARKAWWQSVLEFSPYTDQLDIVDDKMTVHQLKKKLEETEENVWIWMGQNPHDVCGYYWLISQLADYQGKIQVIYLNNLPFINEIGGIFYPQYLHEIQPKEFLKAKRLARPVTLSEFELDPDEWRKICREDEMVRILEGGKKIASKDVSFFDKDILDALGEKTVKLPRLLSSLLPKMSIKTGDAFLVWRIRELVNAGRILCDGSWEKGWKDIALKDTKGELFVEMDEEISE</sequence>
<dbReference type="AlphaFoldDB" id="A0A5P2G6I1"/>
<dbReference type="KEGG" id="arac:E0W69_012245"/>
<evidence type="ECO:0000259" key="1">
    <source>
        <dbReference type="Pfam" id="PF08874"/>
    </source>
</evidence>
<dbReference type="EMBL" id="CP044016">
    <property type="protein sequence ID" value="QES89400.1"/>
    <property type="molecule type" value="Genomic_DNA"/>
</dbReference>
<gene>
    <name evidence="3" type="ORF">E0W69_012245</name>
</gene>
<evidence type="ECO:0000259" key="2">
    <source>
        <dbReference type="Pfam" id="PF12395"/>
    </source>
</evidence>
<protein>
    <submittedName>
        <fullName evidence="3">DUF1835 domain-containing protein</fullName>
    </submittedName>
</protein>
<evidence type="ECO:0000313" key="4">
    <source>
        <dbReference type="Proteomes" id="UP000292424"/>
    </source>
</evidence>
<reference evidence="3 4" key="1">
    <citation type="submission" date="2019-09" db="EMBL/GenBank/DDBJ databases">
        <title>Complete genome sequence of Arachidicoccus sp. B3-10 isolated from apple orchard soil.</title>
        <authorList>
            <person name="Kim H.S."/>
            <person name="Han K.-I."/>
            <person name="Suh M.K."/>
            <person name="Lee K.C."/>
            <person name="Eom M.K."/>
            <person name="Kim J.-S."/>
            <person name="Kang S.W."/>
            <person name="Sin Y."/>
            <person name="Lee J.-S."/>
        </authorList>
    </citation>
    <scope>NUCLEOTIDE SEQUENCE [LARGE SCALE GENOMIC DNA]</scope>
    <source>
        <strain evidence="3 4">B3-10</strain>
    </source>
</reference>
<organism evidence="3 4">
    <name type="scientific">Rhizosphaericola mali</name>
    <dbReference type="NCBI Taxonomy" id="2545455"/>
    <lineage>
        <taxon>Bacteria</taxon>
        <taxon>Pseudomonadati</taxon>
        <taxon>Bacteroidota</taxon>
        <taxon>Chitinophagia</taxon>
        <taxon>Chitinophagales</taxon>
        <taxon>Chitinophagaceae</taxon>
        <taxon>Rhizosphaericola</taxon>
    </lineage>
</organism>